<dbReference type="Proteomes" id="UP000241158">
    <property type="component" value="Unassembled WGS sequence"/>
</dbReference>
<protein>
    <submittedName>
        <fullName evidence="3">Aldo/keto reductase</fullName>
    </submittedName>
</protein>
<evidence type="ECO:0000259" key="2">
    <source>
        <dbReference type="Pfam" id="PF00248"/>
    </source>
</evidence>
<dbReference type="GO" id="GO:0016491">
    <property type="term" value="F:oxidoreductase activity"/>
    <property type="evidence" value="ECO:0007669"/>
    <property type="project" value="UniProtKB-KW"/>
</dbReference>
<evidence type="ECO:0000313" key="3">
    <source>
        <dbReference type="EMBL" id="PSH57103.1"/>
    </source>
</evidence>
<dbReference type="InterPro" id="IPR023210">
    <property type="entry name" value="NADP_OxRdtase_dom"/>
</dbReference>
<name>A0A2P7ASF4_9HYPH</name>
<dbReference type="InterPro" id="IPR036812">
    <property type="entry name" value="NAD(P)_OxRdtase_dom_sf"/>
</dbReference>
<dbReference type="SUPFAM" id="SSF51430">
    <property type="entry name" value="NAD(P)-linked oxidoreductase"/>
    <property type="match status" value="1"/>
</dbReference>
<accession>A0A2P7ASF4</accession>
<dbReference type="OrthoDB" id="9803483at2"/>
<dbReference type="EMBL" id="PGGN01000003">
    <property type="protein sequence ID" value="PSH57103.1"/>
    <property type="molecule type" value="Genomic_DNA"/>
</dbReference>
<dbReference type="PANTHER" id="PTHR43625">
    <property type="entry name" value="AFLATOXIN B1 ALDEHYDE REDUCTASE"/>
    <property type="match status" value="1"/>
</dbReference>
<comment type="caution">
    <text evidence="3">The sequence shown here is derived from an EMBL/GenBank/DDBJ whole genome shotgun (WGS) entry which is preliminary data.</text>
</comment>
<dbReference type="Pfam" id="PF00248">
    <property type="entry name" value="Aldo_ket_red"/>
    <property type="match status" value="1"/>
</dbReference>
<reference evidence="4" key="1">
    <citation type="submission" date="2017-11" db="EMBL/GenBank/DDBJ databases">
        <authorList>
            <person name="Kuznetsova I."/>
            <person name="Sazanova A."/>
            <person name="Chirak E."/>
            <person name="Safronova V."/>
            <person name="Willems A."/>
        </authorList>
    </citation>
    <scope>NUCLEOTIDE SEQUENCE [LARGE SCALE GENOMIC DNA]</scope>
    <source>
        <strain evidence="4">PEPV15</strain>
    </source>
</reference>
<gene>
    <name evidence="3" type="ORF">CU100_17715</name>
</gene>
<dbReference type="AlphaFoldDB" id="A0A2P7ASF4"/>
<proteinExistence type="predicted"/>
<organism evidence="3 4">
    <name type="scientific">Phyllobacterium endophyticum</name>
    <dbReference type="NCBI Taxonomy" id="1149773"/>
    <lineage>
        <taxon>Bacteria</taxon>
        <taxon>Pseudomonadati</taxon>
        <taxon>Pseudomonadota</taxon>
        <taxon>Alphaproteobacteria</taxon>
        <taxon>Hyphomicrobiales</taxon>
        <taxon>Phyllobacteriaceae</taxon>
        <taxon>Phyllobacterium</taxon>
    </lineage>
</organism>
<keyword evidence="4" id="KW-1185">Reference proteome</keyword>
<dbReference type="Gene3D" id="3.20.20.100">
    <property type="entry name" value="NADP-dependent oxidoreductase domain"/>
    <property type="match status" value="1"/>
</dbReference>
<evidence type="ECO:0000256" key="1">
    <source>
        <dbReference type="ARBA" id="ARBA00023002"/>
    </source>
</evidence>
<evidence type="ECO:0000313" key="4">
    <source>
        <dbReference type="Proteomes" id="UP000241158"/>
    </source>
</evidence>
<dbReference type="InterPro" id="IPR050791">
    <property type="entry name" value="Aldo-Keto_reductase"/>
</dbReference>
<feature type="domain" description="NADP-dependent oxidoreductase" evidence="2">
    <location>
        <begin position="23"/>
        <end position="316"/>
    </location>
</feature>
<sequence length="333" mass="36019">MTSKTQIRAVKLGMNGPTVGAQGLGAMAMATDIYGATDESESMATLNHALDRGVTLIDTADMYGNGANETFLGPFVRANRDRVVLATKFGFFPHDDPAKGYFIDNRPEYIFQAAEASLRRLGIETIDIYYMHRRNRKVPLEDSVGAMADLVASGKVRYIGLSEVTGEELRLANSIHPIAALESEWSLFSRDVEESVVPAAAELNIAFVPYSPLGRGMLTGTVKATALEAGDVRNVFPRFAGEHIDANARLVSVISTLAQARGVTPAQIAMAWVHGRATVHGLTVVPIPGTRKRSRLDENLAAIDVHLTDDELKVLEPLGDAVQGIRPVFSDDM</sequence>
<dbReference type="GO" id="GO:0005737">
    <property type="term" value="C:cytoplasm"/>
    <property type="evidence" value="ECO:0007669"/>
    <property type="project" value="TreeGrafter"/>
</dbReference>
<keyword evidence="1" id="KW-0560">Oxidoreductase</keyword>
<dbReference type="PANTHER" id="PTHR43625:SF77">
    <property type="entry name" value="ALDO-KETO REDUCTASE"/>
    <property type="match status" value="1"/>
</dbReference>